<keyword evidence="2 4" id="KW-0238">DNA-binding</keyword>
<feature type="DNA-binding region" description="H-T-H motif" evidence="4">
    <location>
        <begin position="39"/>
        <end position="58"/>
    </location>
</feature>
<evidence type="ECO:0000256" key="4">
    <source>
        <dbReference type="PROSITE-ProRule" id="PRU00335"/>
    </source>
</evidence>
<dbReference type="PANTHER" id="PTHR30055:SF234">
    <property type="entry name" value="HTH-TYPE TRANSCRIPTIONAL REGULATOR BETI"/>
    <property type="match status" value="1"/>
</dbReference>
<name>A0A544W8M1_9MYCO</name>
<dbReference type="SUPFAM" id="SSF48498">
    <property type="entry name" value="Tetracyclin repressor-like, C-terminal domain"/>
    <property type="match status" value="1"/>
</dbReference>
<dbReference type="PROSITE" id="PS50977">
    <property type="entry name" value="HTH_TETR_2"/>
    <property type="match status" value="1"/>
</dbReference>
<dbReference type="GO" id="GO:0003700">
    <property type="term" value="F:DNA-binding transcription factor activity"/>
    <property type="evidence" value="ECO:0007669"/>
    <property type="project" value="TreeGrafter"/>
</dbReference>
<dbReference type="GO" id="GO:0000976">
    <property type="term" value="F:transcription cis-regulatory region binding"/>
    <property type="evidence" value="ECO:0007669"/>
    <property type="project" value="TreeGrafter"/>
</dbReference>
<keyword evidence="1" id="KW-0805">Transcription regulation</keyword>
<keyword evidence="7" id="KW-1185">Reference proteome</keyword>
<dbReference type="Gene3D" id="1.10.357.10">
    <property type="entry name" value="Tetracycline Repressor, domain 2"/>
    <property type="match status" value="1"/>
</dbReference>
<dbReference type="RefSeq" id="WP_142549942.1">
    <property type="nucleotide sequence ID" value="NZ_VIFX01000001.1"/>
</dbReference>
<evidence type="ECO:0000256" key="3">
    <source>
        <dbReference type="ARBA" id="ARBA00023163"/>
    </source>
</evidence>
<dbReference type="Gene3D" id="1.10.10.60">
    <property type="entry name" value="Homeodomain-like"/>
    <property type="match status" value="1"/>
</dbReference>
<dbReference type="InterPro" id="IPR050109">
    <property type="entry name" value="HTH-type_TetR-like_transc_reg"/>
</dbReference>
<evidence type="ECO:0000256" key="1">
    <source>
        <dbReference type="ARBA" id="ARBA00023015"/>
    </source>
</evidence>
<reference evidence="6 7" key="1">
    <citation type="submission" date="2018-10" db="EMBL/GenBank/DDBJ databases">
        <title>Draft genome of Mycobacterium hodleri strain B.</title>
        <authorList>
            <person name="Amande T.J."/>
            <person name="Mcgenity T.J."/>
        </authorList>
    </citation>
    <scope>NUCLEOTIDE SEQUENCE [LARGE SCALE GENOMIC DNA]</scope>
    <source>
        <strain evidence="6 7">B</strain>
    </source>
</reference>
<proteinExistence type="predicted"/>
<protein>
    <submittedName>
        <fullName evidence="6">TetR/AcrR family transcriptional regulator</fullName>
    </submittedName>
</protein>
<dbReference type="Proteomes" id="UP000315759">
    <property type="component" value="Unassembled WGS sequence"/>
</dbReference>
<dbReference type="AlphaFoldDB" id="A0A544W8M1"/>
<evidence type="ECO:0000259" key="5">
    <source>
        <dbReference type="PROSITE" id="PS50977"/>
    </source>
</evidence>
<dbReference type="EMBL" id="VIFX01000001">
    <property type="protein sequence ID" value="TQR88594.1"/>
    <property type="molecule type" value="Genomic_DNA"/>
</dbReference>
<comment type="caution">
    <text evidence="6">The sequence shown here is derived from an EMBL/GenBank/DDBJ whole genome shotgun (WGS) entry which is preliminary data.</text>
</comment>
<dbReference type="Pfam" id="PF00440">
    <property type="entry name" value="TetR_N"/>
    <property type="match status" value="1"/>
</dbReference>
<keyword evidence="3" id="KW-0804">Transcription</keyword>
<evidence type="ECO:0000313" key="6">
    <source>
        <dbReference type="EMBL" id="TQR88594.1"/>
    </source>
</evidence>
<dbReference type="PANTHER" id="PTHR30055">
    <property type="entry name" value="HTH-TYPE TRANSCRIPTIONAL REGULATOR RUTR"/>
    <property type="match status" value="1"/>
</dbReference>
<dbReference type="InterPro" id="IPR036271">
    <property type="entry name" value="Tet_transcr_reg_TetR-rel_C_sf"/>
</dbReference>
<sequence>MTQSRSAAAPRRRRTTSEQQILDATAALLHAGHRLPDIAVNDIIDAANVSRSTFYQHFTGKSDLAFRFAAPAMAAARTTSDSWWREPAWGTSQDMVDVVQTLMEQGREHRLAWLAVFDVADRDPETAAVIETLVRDYVGQMAVRITHQQRTGTMSSAINPALLGRLILVTTRAAILDQLAHGEPGDDAAFSQTLGRMLWLALHDAK</sequence>
<gene>
    <name evidence="6" type="ORF">D8S82_00885</name>
</gene>
<dbReference type="SUPFAM" id="SSF46689">
    <property type="entry name" value="Homeodomain-like"/>
    <property type="match status" value="1"/>
</dbReference>
<dbReference type="InterPro" id="IPR001647">
    <property type="entry name" value="HTH_TetR"/>
</dbReference>
<feature type="domain" description="HTH tetR-type" evidence="5">
    <location>
        <begin position="15"/>
        <end position="76"/>
    </location>
</feature>
<dbReference type="InterPro" id="IPR009057">
    <property type="entry name" value="Homeodomain-like_sf"/>
</dbReference>
<evidence type="ECO:0000256" key="2">
    <source>
        <dbReference type="ARBA" id="ARBA00023125"/>
    </source>
</evidence>
<accession>A0A544W8M1</accession>
<evidence type="ECO:0000313" key="7">
    <source>
        <dbReference type="Proteomes" id="UP000315759"/>
    </source>
</evidence>
<organism evidence="6 7">
    <name type="scientific">Mycolicibacterium hodleri</name>
    <dbReference type="NCBI Taxonomy" id="49897"/>
    <lineage>
        <taxon>Bacteria</taxon>
        <taxon>Bacillati</taxon>
        <taxon>Actinomycetota</taxon>
        <taxon>Actinomycetes</taxon>
        <taxon>Mycobacteriales</taxon>
        <taxon>Mycobacteriaceae</taxon>
        <taxon>Mycolicibacterium</taxon>
    </lineage>
</organism>